<dbReference type="EMBL" id="LSRS01000003">
    <property type="protein sequence ID" value="KAF1085004.1"/>
    <property type="molecule type" value="Genomic_DNA"/>
</dbReference>
<evidence type="ECO:0000313" key="4">
    <source>
        <dbReference type="EMBL" id="KAF1085004.1"/>
    </source>
</evidence>
<organism evidence="4 5">
    <name type="scientific">Sporotomaculum syntrophicum</name>
    <dbReference type="NCBI Taxonomy" id="182264"/>
    <lineage>
        <taxon>Bacteria</taxon>
        <taxon>Bacillati</taxon>
        <taxon>Bacillota</taxon>
        <taxon>Clostridia</taxon>
        <taxon>Eubacteriales</taxon>
        <taxon>Desulfallaceae</taxon>
        <taxon>Sporotomaculum</taxon>
    </lineage>
</organism>
<comment type="caution">
    <text evidence="4">The sequence shown here is derived from an EMBL/GenBank/DDBJ whole genome shotgun (WGS) entry which is preliminary data.</text>
</comment>
<keyword evidence="1" id="KW-0479">Metal-binding</keyword>
<dbReference type="Pfam" id="PF13657">
    <property type="entry name" value="Couple_hipA"/>
    <property type="match status" value="1"/>
</dbReference>
<dbReference type="InterPro" id="IPR017508">
    <property type="entry name" value="HipA_N1"/>
</dbReference>
<dbReference type="SMART" id="SM00910">
    <property type="entry name" value="HIRAN"/>
    <property type="match status" value="1"/>
</dbReference>
<sequence length="229" mass="26544">MSTKDGKDFIYLIWKEPGTRRNYIVGQLSKNSQYEFSYGHEVKEAIQKGFELLIPFEDINKVYKSDTLFPAFTSRLPDKKRRGIEKILSKYGLQEYDEYKLLKKSGAKLPIDNLEFIDPIFKDSGNIKRIFYIAGEGEDCNKALYLEVGHNLKLELEPKNQHDKYAIKIVDSRGNHVGYMPRYYSESLTSILKKGARYKCTVLEVNKDNECVKVELELYTKAGKVKKIS</sequence>
<evidence type="ECO:0000256" key="1">
    <source>
        <dbReference type="ARBA" id="ARBA00022723"/>
    </source>
</evidence>
<gene>
    <name evidence="4" type="ORF">SPSYN_01140</name>
</gene>
<dbReference type="GO" id="GO:0003676">
    <property type="term" value="F:nucleic acid binding"/>
    <property type="evidence" value="ECO:0007669"/>
    <property type="project" value="InterPro"/>
</dbReference>
<dbReference type="OrthoDB" id="46144at2"/>
<reference evidence="4" key="1">
    <citation type="submission" date="2016-02" db="EMBL/GenBank/DDBJ databases">
        <title>Draft Genome Sequence of Sporotomaculum syntrophicum Strain FB, a Syntrophic Benzoate Degrader.</title>
        <authorList>
            <person name="Nobu M.K."/>
            <person name="Narihiro T."/>
            <person name="Qiu Y.-L."/>
            <person name="Ohashi A."/>
            <person name="Liu W.-T."/>
            <person name="Yuji S."/>
        </authorList>
    </citation>
    <scope>NUCLEOTIDE SEQUENCE</scope>
    <source>
        <strain evidence="4">FB</strain>
    </source>
</reference>
<keyword evidence="5" id="KW-1185">Reference proteome</keyword>
<dbReference type="GO" id="GO:0008270">
    <property type="term" value="F:zinc ion binding"/>
    <property type="evidence" value="ECO:0007669"/>
    <property type="project" value="InterPro"/>
</dbReference>
<dbReference type="Pfam" id="PF08797">
    <property type="entry name" value="HIRAN"/>
    <property type="match status" value="1"/>
</dbReference>
<dbReference type="Gene3D" id="3.30.70.2330">
    <property type="match status" value="1"/>
</dbReference>
<proteinExistence type="predicted"/>
<evidence type="ECO:0000313" key="5">
    <source>
        <dbReference type="Proteomes" id="UP000798488"/>
    </source>
</evidence>
<name>A0A9D3AYP0_9FIRM</name>
<evidence type="ECO:0000256" key="2">
    <source>
        <dbReference type="ARBA" id="ARBA00022801"/>
    </source>
</evidence>
<protein>
    <submittedName>
        <fullName evidence="4">HIRAN domain protein</fullName>
    </submittedName>
</protein>
<dbReference type="AlphaFoldDB" id="A0A9D3AYP0"/>
<dbReference type="RefSeq" id="WP_161821533.1">
    <property type="nucleotide sequence ID" value="NZ_LSRS01000003.1"/>
</dbReference>
<keyword evidence="2" id="KW-0378">Hydrolase</keyword>
<evidence type="ECO:0000259" key="3">
    <source>
        <dbReference type="SMART" id="SM00910"/>
    </source>
</evidence>
<accession>A0A9D3AYP0</accession>
<dbReference type="GO" id="GO:0016818">
    <property type="term" value="F:hydrolase activity, acting on acid anhydrides, in phosphorus-containing anhydrides"/>
    <property type="evidence" value="ECO:0007669"/>
    <property type="project" value="InterPro"/>
</dbReference>
<dbReference type="Proteomes" id="UP000798488">
    <property type="component" value="Unassembled WGS sequence"/>
</dbReference>
<feature type="domain" description="HIRAN" evidence="3">
    <location>
        <begin position="130"/>
        <end position="218"/>
    </location>
</feature>
<dbReference type="InterPro" id="IPR014905">
    <property type="entry name" value="HIRAN"/>
</dbReference>